<dbReference type="AlphaFoldDB" id="A0A135NYF1"/>
<dbReference type="RefSeq" id="WP_067650556.1">
    <property type="nucleotide sequence ID" value="NZ_KQ961030.1"/>
</dbReference>
<dbReference type="PROSITE" id="PS51257">
    <property type="entry name" value="PROKAR_LIPOPROTEIN"/>
    <property type="match status" value="1"/>
</dbReference>
<evidence type="ECO:0000313" key="2">
    <source>
        <dbReference type="EMBL" id="KXG84211.1"/>
    </source>
</evidence>
<proteinExistence type="predicted"/>
<dbReference type="Proteomes" id="UP000070498">
    <property type="component" value="Unassembled WGS sequence"/>
</dbReference>
<dbReference type="STRING" id="2052828.ATO67_14585"/>
<dbReference type="OrthoDB" id="8254779at2"/>
<sequence>MRKLLAYLIVVASLSGCQTADGALTTSSTPVAVTGPAASAIAGDMASRLAEQIGPAGSTTTFKMKRDASEFAVAFEAALKGWGYRFVTDGKVGKDAKSVELAYAIEGFDGQILARVSTSSIALSRAYTPSAAGAAPASPLSIMQRN</sequence>
<gene>
    <name evidence="2" type="ORF">ATO67_14585</name>
</gene>
<accession>A0A135NYF1</accession>
<comment type="caution">
    <text evidence="2">The sequence shown here is derived from an EMBL/GenBank/DDBJ whole genome shotgun (WGS) entry which is preliminary data.</text>
</comment>
<organism evidence="2 3">
    <name type="scientific">Agrobacterium bohemicum</name>
    <dbReference type="NCBI Taxonomy" id="2052828"/>
    <lineage>
        <taxon>Bacteria</taxon>
        <taxon>Pseudomonadati</taxon>
        <taxon>Pseudomonadota</taxon>
        <taxon>Alphaproteobacteria</taxon>
        <taxon>Hyphomicrobiales</taxon>
        <taxon>Rhizobiaceae</taxon>
        <taxon>Rhizobium/Agrobacterium group</taxon>
        <taxon>Agrobacterium</taxon>
    </lineage>
</organism>
<evidence type="ECO:0000256" key="1">
    <source>
        <dbReference type="SAM" id="SignalP"/>
    </source>
</evidence>
<reference evidence="2 3" key="1">
    <citation type="submission" date="2015-11" db="EMBL/GenBank/DDBJ databases">
        <title>Draft genome sequence of Agrobacterium sp. R89-1.</title>
        <authorList>
            <person name="Zahradnik J."/>
            <person name="Kyslikova E."/>
            <person name="Palyzova A."/>
            <person name="Kyslik P."/>
        </authorList>
    </citation>
    <scope>NUCLEOTIDE SEQUENCE [LARGE SCALE GENOMIC DNA]</scope>
    <source>
        <strain evidence="2 3">R89-1</strain>
    </source>
</reference>
<feature type="chain" id="PRO_5007466645" evidence="1">
    <location>
        <begin position="23"/>
        <end position="146"/>
    </location>
</feature>
<protein>
    <submittedName>
        <fullName evidence="2">Conjugal transfer protein TrbH</fullName>
    </submittedName>
</protein>
<name>A0A135NYF1_9HYPH</name>
<keyword evidence="3" id="KW-1185">Reference proteome</keyword>
<feature type="signal peptide" evidence="1">
    <location>
        <begin position="1"/>
        <end position="22"/>
    </location>
</feature>
<keyword evidence="1" id="KW-0732">Signal</keyword>
<evidence type="ECO:0000313" key="3">
    <source>
        <dbReference type="Proteomes" id="UP000070498"/>
    </source>
</evidence>
<dbReference type="EMBL" id="LNUW01000038">
    <property type="protein sequence ID" value="KXG84211.1"/>
    <property type="molecule type" value="Genomic_DNA"/>
</dbReference>
<dbReference type="NCBIfam" id="NF010409">
    <property type="entry name" value="PRK13835.1"/>
    <property type="match status" value="1"/>
</dbReference>